<reference evidence="1 2" key="1">
    <citation type="journal article" date="2012" name="Science">
        <title>The Paleozoic origin of enzymatic lignin decomposition reconstructed from 31 fungal genomes.</title>
        <authorList>
            <person name="Floudas D."/>
            <person name="Binder M."/>
            <person name="Riley R."/>
            <person name="Barry K."/>
            <person name="Blanchette R.A."/>
            <person name="Henrissat B."/>
            <person name="Martinez A.T."/>
            <person name="Otillar R."/>
            <person name="Spatafora J.W."/>
            <person name="Yadav J.S."/>
            <person name="Aerts A."/>
            <person name="Benoit I."/>
            <person name="Boyd A."/>
            <person name="Carlson A."/>
            <person name="Copeland A."/>
            <person name="Coutinho P.M."/>
            <person name="de Vries R.P."/>
            <person name="Ferreira P."/>
            <person name="Findley K."/>
            <person name="Foster B."/>
            <person name="Gaskell J."/>
            <person name="Glotzer D."/>
            <person name="Gorecki P."/>
            <person name="Heitman J."/>
            <person name="Hesse C."/>
            <person name="Hori C."/>
            <person name="Igarashi K."/>
            <person name="Jurgens J.A."/>
            <person name="Kallen N."/>
            <person name="Kersten P."/>
            <person name="Kohler A."/>
            <person name="Kuees U."/>
            <person name="Kumar T.K.A."/>
            <person name="Kuo A."/>
            <person name="LaButti K."/>
            <person name="Larrondo L.F."/>
            <person name="Lindquist E."/>
            <person name="Ling A."/>
            <person name="Lombard V."/>
            <person name="Lucas S."/>
            <person name="Lundell T."/>
            <person name="Martin R."/>
            <person name="McLaughlin D.J."/>
            <person name="Morgenstern I."/>
            <person name="Morin E."/>
            <person name="Murat C."/>
            <person name="Nagy L.G."/>
            <person name="Nolan M."/>
            <person name="Ohm R.A."/>
            <person name="Patyshakuliyeva A."/>
            <person name="Rokas A."/>
            <person name="Ruiz-Duenas F.J."/>
            <person name="Sabat G."/>
            <person name="Salamov A."/>
            <person name="Samejima M."/>
            <person name="Schmutz J."/>
            <person name="Slot J.C."/>
            <person name="St John F."/>
            <person name="Stenlid J."/>
            <person name="Sun H."/>
            <person name="Sun S."/>
            <person name="Syed K."/>
            <person name="Tsang A."/>
            <person name="Wiebenga A."/>
            <person name="Young D."/>
            <person name="Pisabarro A."/>
            <person name="Eastwood D.C."/>
            <person name="Martin F."/>
            <person name="Cullen D."/>
            <person name="Grigoriev I.V."/>
            <person name="Hibbett D.S."/>
        </authorList>
    </citation>
    <scope>NUCLEOTIDE SEQUENCE [LARGE SCALE GENOMIC DNA]</scope>
    <source>
        <strain evidence="1 2">ATCC 11539</strain>
    </source>
</reference>
<dbReference type="Pfam" id="PF00106">
    <property type="entry name" value="adh_short"/>
    <property type="match status" value="1"/>
</dbReference>
<protein>
    <submittedName>
        <fullName evidence="1">Oxidoreductase</fullName>
    </submittedName>
</protein>
<sequence>MAPHPERVTVTEHHDVYPGIDLKTRLKDAAKGKIIYITGASRGIGEATVHAFAEAGASGLFVTARSADALTAVAESARRIAPSIVVEACTVDATDEQAVSQSVRKCIEKFGRIDVVIANAGYLEKRARTGEIDPREWWKTMDISLRGTFNVIHHSINHLVATKGYAIMLSSVAAQHRSRGASAYQTSKHAINRLAEFVDVEYGSQGVKVFAVHPGNIATALASNEPAIAAYLIDKIEIASHTMVRLTSGSENWLSGRYISCNWDLDELAKRRKEIEGGDLLKNRLDIGSLAGPL</sequence>
<dbReference type="KEGG" id="gtr:GLOTRDRAFT_127941"/>
<dbReference type="HOGENOM" id="CLU_010194_8_0_1"/>
<evidence type="ECO:0000313" key="1">
    <source>
        <dbReference type="EMBL" id="EPQ57587.1"/>
    </source>
</evidence>
<dbReference type="InterPro" id="IPR036291">
    <property type="entry name" value="NAD(P)-bd_dom_sf"/>
</dbReference>
<proteinExistence type="predicted"/>
<dbReference type="EMBL" id="KB469299">
    <property type="protein sequence ID" value="EPQ57587.1"/>
    <property type="molecule type" value="Genomic_DNA"/>
</dbReference>
<dbReference type="OMA" id="LHEVWIS"/>
<dbReference type="SUPFAM" id="SSF51735">
    <property type="entry name" value="NAD(P)-binding Rossmann-fold domains"/>
    <property type="match status" value="1"/>
</dbReference>
<organism evidence="1 2">
    <name type="scientific">Gloeophyllum trabeum (strain ATCC 11539 / FP-39264 / Madison 617)</name>
    <name type="common">Brown rot fungus</name>
    <dbReference type="NCBI Taxonomy" id="670483"/>
    <lineage>
        <taxon>Eukaryota</taxon>
        <taxon>Fungi</taxon>
        <taxon>Dikarya</taxon>
        <taxon>Basidiomycota</taxon>
        <taxon>Agaricomycotina</taxon>
        <taxon>Agaricomycetes</taxon>
        <taxon>Gloeophyllales</taxon>
        <taxon>Gloeophyllaceae</taxon>
        <taxon>Gloeophyllum</taxon>
    </lineage>
</organism>
<dbReference type="GeneID" id="19301631"/>
<gene>
    <name evidence="1" type="ORF">GLOTRDRAFT_127941</name>
</gene>
<name>S7QDV5_GLOTA</name>
<dbReference type="PRINTS" id="PR00081">
    <property type="entry name" value="GDHRDH"/>
</dbReference>
<dbReference type="Gene3D" id="3.40.50.720">
    <property type="entry name" value="NAD(P)-binding Rossmann-like Domain"/>
    <property type="match status" value="1"/>
</dbReference>
<dbReference type="RefSeq" id="XP_007864657.1">
    <property type="nucleotide sequence ID" value="XM_007866466.1"/>
</dbReference>
<accession>S7QDV5</accession>
<dbReference type="eggNOG" id="KOG0725">
    <property type="taxonomic scope" value="Eukaryota"/>
</dbReference>
<keyword evidence="2" id="KW-1185">Reference proteome</keyword>
<dbReference type="Proteomes" id="UP000030669">
    <property type="component" value="Unassembled WGS sequence"/>
</dbReference>
<dbReference type="AlphaFoldDB" id="S7QDV5"/>
<evidence type="ECO:0000313" key="2">
    <source>
        <dbReference type="Proteomes" id="UP000030669"/>
    </source>
</evidence>
<dbReference type="PANTHER" id="PTHR43975">
    <property type="entry name" value="ZGC:101858"/>
    <property type="match status" value="1"/>
</dbReference>
<dbReference type="OrthoDB" id="1933717at2759"/>
<dbReference type="InterPro" id="IPR002347">
    <property type="entry name" value="SDR_fam"/>
</dbReference>
<dbReference type="PANTHER" id="PTHR43975:SF2">
    <property type="entry name" value="EG:BACR7A4.14 PROTEIN-RELATED"/>
    <property type="match status" value="1"/>
</dbReference>
<dbReference type="CDD" id="cd05233">
    <property type="entry name" value="SDR_c"/>
    <property type="match status" value="1"/>
</dbReference>